<dbReference type="Proteomes" id="UP001345963">
    <property type="component" value="Unassembled WGS sequence"/>
</dbReference>
<evidence type="ECO:0000313" key="2">
    <source>
        <dbReference type="Proteomes" id="UP001345963"/>
    </source>
</evidence>
<protein>
    <submittedName>
        <fullName evidence="1">Uncharacterized protein</fullName>
    </submittedName>
</protein>
<name>A0ABU7ALR1_9TELE</name>
<sequence length="74" mass="8401">MAKFLVELLGCTLPAKGTSPLFEWRSLRHLGLGLSSRQQRLMNTVGSSSRSLKMVQHRLTESNRFIQDRTLRGT</sequence>
<gene>
    <name evidence="1" type="ORF">ATANTOWER_002862</name>
</gene>
<keyword evidence="2" id="KW-1185">Reference proteome</keyword>
<proteinExistence type="predicted"/>
<organism evidence="1 2">
    <name type="scientific">Ataeniobius toweri</name>
    <dbReference type="NCBI Taxonomy" id="208326"/>
    <lineage>
        <taxon>Eukaryota</taxon>
        <taxon>Metazoa</taxon>
        <taxon>Chordata</taxon>
        <taxon>Craniata</taxon>
        <taxon>Vertebrata</taxon>
        <taxon>Euteleostomi</taxon>
        <taxon>Actinopterygii</taxon>
        <taxon>Neopterygii</taxon>
        <taxon>Teleostei</taxon>
        <taxon>Neoteleostei</taxon>
        <taxon>Acanthomorphata</taxon>
        <taxon>Ovalentaria</taxon>
        <taxon>Atherinomorphae</taxon>
        <taxon>Cyprinodontiformes</taxon>
        <taxon>Goodeidae</taxon>
        <taxon>Ataeniobius</taxon>
    </lineage>
</organism>
<comment type="caution">
    <text evidence="1">The sequence shown here is derived from an EMBL/GenBank/DDBJ whole genome shotgun (WGS) entry which is preliminary data.</text>
</comment>
<dbReference type="EMBL" id="JAHUTI010020966">
    <property type="protein sequence ID" value="MED6239166.1"/>
    <property type="molecule type" value="Genomic_DNA"/>
</dbReference>
<accession>A0ABU7ALR1</accession>
<evidence type="ECO:0000313" key="1">
    <source>
        <dbReference type="EMBL" id="MED6239166.1"/>
    </source>
</evidence>
<reference evidence="1 2" key="1">
    <citation type="submission" date="2021-07" db="EMBL/GenBank/DDBJ databases">
        <authorList>
            <person name="Palmer J.M."/>
        </authorList>
    </citation>
    <scope>NUCLEOTIDE SEQUENCE [LARGE SCALE GENOMIC DNA]</scope>
    <source>
        <strain evidence="1 2">AT_MEX2019</strain>
        <tissue evidence="1">Muscle</tissue>
    </source>
</reference>